<organism evidence="2 3">
    <name type="scientific">Psychromonas aquatilis</name>
    <dbReference type="NCBI Taxonomy" id="2005072"/>
    <lineage>
        <taxon>Bacteria</taxon>
        <taxon>Pseudomonadati</taxon>
        <taxon>Pseudomonadota</taxon>
        <taxon>Gammaproteobacteria</taxon>
        <taxon>Alteromonadales</taxon>
        <taxon>Psychromonadaceae</taxon>
        <taxon>Psychromonas</taxon>
    </lineage>
</organism>
<reference evidence="2 3" key="1">
    <citation type="submission" date="2024-02" db="EMBL/GenBank/DDBJ databases">
        <title>Bacteria isolated from the canopy kelp, Nereocystis luetkeana.</title>
        <authorList>
            <person name="Pfister C.A."/>
            <person name="Younker I.T."/>
            <person name="Light S.H."/>
        </authorList>
    </citation>
    <scope>NUCLEOTIDE SEQUENCE [LARGE SCALE GENOMIC DNA]</scope>
    <source>
        <strain evidence="2 3">TI.1.05</strain>
    </source>
</reference>
<keyword evidence="1" id="KW-0472">Membrane</keyword>
<feature type="transmembrane region" description="Helical" evidence="1">
    <location>
        <begin position="144"/>
        <end position="164"/>
    </location>
</feature>
<dbReference type="InterPro" id="IPR005625">
    <property type="entry name" value="PepSY-ass_TM"/>
</dbReference>
<evidence type="ECO:0000313" key="2">
    <source>
        <dbReference type="EMBL" id="MEL0629817.1"/>
    </source>
</evidence>
<feature type="transmembrane region" description="Helical" evidence="1">
    <location>
        <begin position="193"/>
        <end position="214"/>
    </location>
</feature>
<name>A0ABU9GR61_9GAMM</name>
<keyword evidence="1" id="KW-1133">Transmembrane helix</keyword>
<dbReference type="Proteomes" id="UP001369082">
    <property type="component" value="Unassembled WGS sequence"/>
</dbReference>
<dbReference type="PANTHER" id="PTHR34219:SF1">
    <property type="entry name" value="PEPSY DOMAIN-CONTAINING PROTEIN"/>
    <property type="match status" value="1"/>
</dbReference>
<comment type="caution">
    <text evidence="2">The sequence shown here is derived from an EMBL/GenBank/DDBJ whole genome shotgun (WGS) entry which is preliminary data.</text>
</comment>
<evidence type="ECO:0000256" key="1">
    <source>
        <dbReference type="SAM" id="Phobius"/>
    </source>
</evidence>
<keyword evidence="3" id="KW-1185">Reference proteome</keyword>
<dbReference type="PANTHER" id="PTHR34219">
    <property type="entry name" value="IRON-REGULATED INNER MEMBRANE PROTEIN-RELATED"/>
    <property type="match status" value="1"/>
</dbReference>
<dbReference type="EMBL" id="JBAKAZ010000031">
    <property type="protein sequence ID" value="MEL0629817.1"/>
    <property type="molecule type" value="Genomic_DNA"/>
</dbReference>
<feature type="transmembrane region" description="Helical" evidence="1">
    <location>
        <begin position="412"/>
        <end position="434"/>
    </location>
</feature>
<feature type="transmembrane region" description="Helical" evidence="1">
    <location>
        <begin position="363"/>
        <end position="386"/>
    </location>
</feature>
<dbReference type="Pfam" id="PF03929">
    <property type="entry name" value="PepSY_TM"/>
    <property type="match status" value="1"/>
</dbReference>
<feature type="transmembrane region" description="Helical" evidence="1">
    <location>
        <begin position="14"/>
        <end position="38"/>
    </location>
</feature>
<accession>A0ABU9GR61</accession>
<proteinExistence type="predicted"/>
<protein>
    <submittedName>
        <fullName evidence="2">PepSY domain-containing protein</fullName>
    </submittedName>
</protein>
<sequence length="450" mass="49986">MNNSKSFYLSVWRWHFYAGLYTVPFLLMLAITGLMMLYSPVVEKWTNQDLYNVQQVSSTPLTFEAQKELVAQAYPNDLIKSVHALRDISESTRFQVIQDGEALSVFVDPYQGKVLGDISISDSLYSWADNTHGTFMIGDTGDKLIEIAISFTVLLVITGAYLWWPRGSTTLKESLKISCNKGRAFWKDLHSVIGIWVSIILLFFCISGLAWASVWGGSMLQAWSTFPMQQSATSVSSKLTHNDLNVKGLKQIPWGLEQAALPESANTNTPDVIGLDKIVSQSKALGFTQFQVFFPKGETGVYTASASSMSKDIENATDDRTVHFDQYTGEVIVDIGYQDYSLAAKAMAVGISLHMGQWGVLNYIVNTLFCLAVIMICITGIVMWWMRRPAGKFALSAPQQPKDLALWKHATWIILLLSILFPLGAAAMAVVIIIDRILLFIAPKISAVFN</sequence>
<evidence type="ECO:0000313" key="3">
    <source>
        <dbReference type="Proteomes" id="UP001369082"/>
    </source>
</evidence>
<gene>
    <name evidence="2" type="ORF">V6256_09370</name>
</gene>
<dbReference type="RefSeq" id="WP_341597949.1">
    <property type="nucleotide sequence ID" value="NZ_JBAKAZ010000031.1"/>
</dbReference>
<keyword evidence="1" id="KW-0812">Transmembrane</keyword>